<dbReference type="Proteomes" id="UP000437131">
    <property type="component" value="Unassembled WGS sequence"/>
</dbReference>
<sequence length="62" mass="7085">MISFFTLIGVGLYLILLQSVAQNFHFLITEKIEKSTIDNTDLNNNYCVSDVQYHTLTTCIVK</sequence>
<evidence type="ECO:0000313" key="2">
    <source>
        <dbReference type="Proteomes" id="UP000437131"/>
    </source>
</evidence>
<dbReference type="EMBL" id="WMIA01000017">
    <property type="protein sequence ID" value="MTF39788.1"/>
    <property type="molecule type" value="Genomic_DNA"/>
</dbReference>
<dbReference type="RefSeq" id="WP_155084240.1">
    <property type="nucleotide sequence ID" value="NZ_WMIA01000017.1"/>
</dbReference>
<comment type="caution">
    <text evidence="1">The sequence shown here is derived from an EMBL/GenBank/DDBJ whole genome shotgun (WGS) entry which is preliminary data.</text>
</comment>
<gene>
    <name evidence="1" type="ORF">GGC33_12750</name>
</gene>
<dbReference type="AlphaFoldDB" id="A0A844GXU3"/>
<accession>A0A844GXU3</accession>
<reference evidence="1 2" key="1">
    <citation type="submission" date="2019-11" db="EMBL/GenBank/DDBJ databases">
        <title>Isolation of a new High Light Tolerant Cyanobacteria.</title>
        <authorList>
            <person name="Dobson Z."/>
            <person name="Vaughn N."/>
            <person name="Vaughn M."/>
            <person name="Fromme P."/>
            <person name="Mazor Y."/>
        </authorList>
    </citation>
    <scope>NUCLEOTIDE SEQUENCE [LARGE SCALE GENOMIC DNA]</scope>
    <source>
        <strain evidence="1 2">0216</strain>
    </source>
</reference>
<organism evidence="1 2">
    <name type="scientific">Cyanobacterium aponinum 0216</name>
    <dbReference type="NCBI Taxonomy" id="2676140"/>
    <lineage>
        <taxon>Bacteria</taxon>
        <taxon>Bacillati</taxon>
        <taxon>Cyanobacteriota</taxon>
        <taxon>Cyanophyceae</taxon>
        <taxon>Oscillatoriophycideae</taxon>
        <taxon>Chroococcales</taxon>
        <taxon>Geminocystaceae</taxon>
        <taxon>Cyanobacterium</taxon>
    </lineage>
</organism>
<protein>
    <submittedName>
        <fullName evidence="1">Uncharacterized protein</fullName>
    </submittedName>
</protein>
<name>A0A844GXU3_9CHRO</name>
<proteinExistence type="predicted"/>
<evidence type="ECO:0000313" key="1">
    <source>
        <dbReference type="EMBL" id="MTF39788.1"/>
    </source>
</evidence>